<keyword evidence="1" id="KW-0472">Membrane</keyword>
<dbReference type="OrthoDB" id="86211at2157"/>
<dbReference type="KEGG" id="tsl:A3L11_01295"/>
<dbReference type="RefSeq" id="WP_088855174.1">
    <property type="nucleotide sequence ID" value="NZ_CP015103.1"/>
</dbReference>
<evidence type="ECO:0008006" key="4">
    <source>
        <dbReference type="Google" id="ProtNLM"/>
    </source>
</evidence>
<gene>
    <name evidence="2" type="ORF">A3L11_01295</name>
</gene>
<name>A0A2Z2MKJ9_9EURY</name>
<keyword evidence="1" id="KW-0812">Transmembrane</keyword>
<feature type="transmembrane region" description="Helical" evidence="1">
    <location>
        <begin position="38"/>
        <end position="58"/>
    </location>
</feature>
<feature type="transmembrane region" description="Helical" evidence="1">
    <location>
        <begin position="12"/>
        <end position="32"/>
    </location>
</feature>
<evidence type="ECO:0000313" key="3">
    <source>
        <dbReference type="Proteomes" id="UP000250125"/>
    </source>
</evidence>
<organism evidence="2 3">
    <name type="scientific">Thermococcus siculi</name>
    <dbReference type="NCBI Taxonomy" id="72803"/>
    <lineage>
        <taxon>Archaea</taxon>
        <taxon>Methanobacteriati</taxon>
        <taxon>Methanobacteriota</taxon>
        <taxon>Thermococci</taxon>
        <taxon>Thermococcales</taxon>
        <taxon>Thermococcaceae</taxon>
        <taxon>Thermococcus</taxon>
    </lineage>
</organism>
<protein>
    <recommendedName>
        <fullName evidence="4">DUF304 domain-containing protein</fullName>
    </recommendedName>
</protein>
<dbReference type="Proteomes" id="UP000250125">
    <property type="component" value="Chromosome"/>
</dbReference>
<dbReference type="EMBL" id="CP015103">
    <property type="protein sequence ID" value="ASJ07931.1"/>
    <property type="molecule type" value="Genomic_DNA"/>
</dbReference>
<accession>A0A2Z2MKJ9</accession>
<keyword evidence="3" id="KW-1185">Reference proteome</keyword>
<proteinExistence type="predicted"/>
<dbReference type="GeneID" id="33316831"/>
<sequence length="145" mass="16325">MALYEERISSRGFTVFLALIAIPMVWGLMATYQAGQGFPIMLASTFLLLIILLDAAVMKIEIDEREVRIRGLLGLIVRKTVEIENIERFSIREGWMSCSGTTHFTLPAKGCILIRQKKGWTVSFSTNHPEEIAQTLAMRGVPREP</sequence>
<evidence type="ECO:0000313" key="2">
    <source>
        <dbReference type="EMBL" id="ASJ07931.1"/>
    </source>
</evidence>
<keyword evidence="1" id="KW-1133">Transmembrane helix</keyword>
<dbReference type="AlphaFoldDB" id="A0A2Z2MKJ9"/>
<reference evidence="2 3" key="1">
    <citation type="submission" date="2016-04" db="EMBL/GenBank/DDBJ databases">
        <title>Complete genome sequence of Thermococcus siculi type strain RG-20.</title>
        <authorList>
            <person name="Oger P.M."/>
        </authorList>
    </citation>
    <scope>NUCLEOTIDE SEQUENCE [LARGE SCALE GENOMIC DNA]</scope>
    <source>
        <strain evidence="2 3">RG-20</strain>
    </source>
</reference>
<evidence type="ECO:0000256" key="1">
    <source>
        <dbReference type="SAM" id="Phobius"/>
    </source>
</evidence>